<dbReference type="NCBIfam" id="TIGR04223">
    <property type="entry name" value="quorum_AgrD"/>
    <property type="match status" value="1"/>
</dbReference>
<reference evidence="2" key="1">
    <citation type="submission" date="2016-11" db="EMBL/GenBank/DDBJ databases">
        <authorList>
            <person name="Varghese N."/>
            <person name="Submissions S."/>
        </authorList>
    </citation>
    <scope>NUCLEOTIDE SEQUENCE [LARGE SCALE GENOMIC DNA]</scope>
    <source>
        <strain evidence="2">DSM 2635</strain>
    </source>
</reference>
<protein>
    <submittedName>
        <fullName evidence="1">Cyclic lactone autoinducer peptide</fullName>
    </submittedName>
</protein>
<sequence>MKFLMNAVSGTATRVAGGVATFCMFFFFEPEVPKSLREE</sequence>
<dbReference type="EMBL" id="FQWX01000007">
    <property type="protein sequence ID" value="SHG76937.1"/>
    <property type="molecule type" value="Genomic_DNA"/>
</dbReference>
<evidence type="ECO:0000313" key="2">
    <source>
        <dbReference type="Proteomes" id="UP000243255"/>
    </source>
</evidence>
<proteinExistence type="predicted"/>
<dbReference type="OrthoDB" id="1757388at2"/>
<gene>
    <name evidence="1" type="ORF">SAMN04488530_10729</name>
</gene>
<dbReference type="RefSeq" id="WP_073124776.1">
    <property type="nucleotide sequence ID" value="NZ_BAABCH010000024.1"/>
</dbReference>
<dbReference type="STRING" id="1121321.SAMN04488530_10729"/>
<organism evidence="1 2">
    <name type="scientific">Asaccharospora irregularis DSM 2635</name>
    <dbReference type="NCBI Taxonomy" id="1121321"/>
    <lineage>
        <taxon>Bacteria</taxon>
        <taxon>Bacillati</taxon>
        <taxon>Bacillota</taxon>
        <taxon>Clostridia</taxon>
        <taxon>Peptostreptococcales</taxon>
        <taxon>Peptostreptococcaceae</taxon>
        <taxon>Asaccharospora</taxon>
    </lineage>
</organism>
<keyword evidence="2" id="KW-1185">Reference proteome</keyword>
<evidence type="ECO:0000313" key="1">
    <source>
        <dbReference type="EMBL" id="SHG76937.1"/>
    </source>
</evidence>
<accession>A0A1M5MIF4</accession>
<name>A0A1M5MIF4_9FIRM</name>
<dbReference type="InterPro" id="IPR009229">
    <property type="entry name" value="AgrD"/>
</dbReference>
<dbReference type="Proteomes" id="UP000243255">
    <property type="component" value="Unassembled WGS sequence"/>
</dbReference>
<dbReference type="AlphaFoldDB" id="A0A1M5MIF4"/>